<feature type="transmembrane region" description="Helical" evidence="2">
    <location>
        <begin position="12"/>
        <end position="35"/>
    </location>
</feature>
<evidence type="ECO:0000259" key="3">
    <source>
        <dbReference type="SMART" id="SM00382"/>
    </source>
</evidence>
<sequence>MNGLFRTPVGLTLRLIFVGLFILSIVHSPALGYLLGAAQRSQLLSLTLMAAVSVWVQDRRSGRWASAAFLVLSVGLLRIALPIDRLSGYGLAIWGLAAGGILIQRYWLRKQAAKGRSTANAGAAAQLPRHRSEPSQPVYLFDQNVQQARYRFADLVGMGETKKRMLAAGEDIVRGSGNKRNGVLLFGDPGNGKTLFAEALAGELKVPFMSITYGDVASKWINETPQKIDAMFRTARRLGACVLFIDEFDSFTKPRDEGGHSMDRDMANVMLTNINNLHGTRVVLVAATNFIDKLDPAAIRDGRFDYKIEIPPPDMEARVAILRKSIGESLGSSFVEPVAITSLAERWSGFSASRLTSIGGQLADMRRDGKFGAGKVTFDLGMRAMRLIQGRKGKLPEDVKSIDEIIMPGEARTVLRDMAYRMQQVHNLEKMGGSLPRGAIFFGPPGTGKTQAAMALAQASGWAFLMTTGAKLVSNPNLWGRLVREAKDIRPAIVFIEEADDTLLDRRYSNVARLTNEILATVDGVDGRVRDVMYIAATNHYDRLDSAVLRGGRFEEKVRFDVPEPQDMRAYLGQKLAKVAGNIYTVAPGVLDRCVAVLAGRSIADADAVIAQAINFAAVRALRGAGARLCPGDMSAAAQVVFGENGQATARPTYK</sequence>
<feature type="domain" description="AAA+ ATPase" evidence="3">
    <location>
        <begin position="435"/>
        <end position="564"/>
    </location>
</feature>
<dbReference type="EMBL" id="WOEY01000057">
    <property type="protein sequence ID" value="NPT42375.1"/>
    <property type="molecule type" value="Genomic_DNA"/>
</dbReference>
<feature type="transmembrane region" description="Helical" evidence="2">
    <location>
        <begin position="89"/>
        <end position="108"/>
    </location>
</feature>
<dbReference type="CDD" id="cd19481">
    <property type="entry name" value="RecA-like_protease"/>
    <property type="match status" value="2"/>
</dbReference>
<organism evidence="5 6">
    <name type="scientific">Paraburkholderia solitsugae</name>
    <dbReference type="NCBI Taxonomy" id="2675748"/>
    <lineage>
        <taxon>Bacteria</taxon>
        <taxon>Pseudomonadati</taxon>
        <taxon>Pseudomonadota</taxon>
        <taxon>Betaproteobacteria</taxon>
        <taxon>Burkholderiales</taxon>
        <taxon>Burkholderiaceae</taxon>
        <taxon>Paraburkholderia</taxon>
    </lineage>
</organism>
<dbReference type="SMART" id="SM00382">
    <property type="entry name" value="AAA"/>
    <property type="match status" value="2"/>
</dbReference>
<evidence type="ECO:0000313" key="4">
    <source>
        <dbReference type="EMBL" id="NPT42375.1"/>
    </source>
</evidence>
<dbReference type="InterPro" id="IPR003959">
    <property type="entry name" value="ATPase_AAA_core"/>
</dbReference>
<keyword evidence="6" id="KW-1185">Reference proteome</keyword>
<feature type="domain" description="AAA+ ATPase" evidence="3">
    <location>
        <begin position="179"/>
        <end position="314"/>
    </location>
</feature>
<dbReference type="Pfam" id="PF00004">
    <property type="entry name" value="AAA"/>
    <property type="match status" value="2"/>
</dbReference>
<dbReference type="InterPro" id="IPR003960">
    <property type="entry name" value="ATPase_AAA_CS"/>
</dbReference>
<keyword evidence="2" id="KW-1133">Transmembrane helix</keyword>
<comment type="similarity">
    <text evidence="1">Belongs to the AAA ATPase family.</text>
</comment>
<dbReference type="EMBL" id="WOEY01000132">
    <property type="protein sequence ID" value="NPT46268.1"/>
    <property type="molecule type" value="Genomic_DNA"/>
</dbReference>
<name>A0ABX2C229_9BURK</name>
<evidence type="ECO:0000313" key="5">
    <source>
        <dbReference type="EMBL" id="NPT46268.1"/>
    </source>
</evidence>
<evidence type="ECO:0000313" key="6">
    <source>
        <dbReference type="Proteomes" id="UP000652198"/>
    </source>
</evidence>
<comment type="caution">
    <text evidence="5">The sequence shown here is derived from an EMBL/GenBank/DDBJ whole genome shotgun (WGS) entry which is preliminary data.</text>
</comment>
<dbReference type="Proteomes" id="UP000652198">
    <property type="component" value="Unassembled WGS sequence"/>
</dbReference>
<dbReference type="SUPFAM" id="SSF52540">
    <property type="entry name" value="P-loop containing nucleoside triphosphate hydrolases"/>
    <property type="match status" value="2"/>
</dbReference>
<keyword evidence="2" id="KW-0812">Transmembrane</keyword>
<evidence type="ECO:0000256" key="2">
    <source>
        <dbReference type="SAM" id="Phobius"/>
    </source>
</evidence>
<dbReference type="PROSITE" id="PS00674">
    <property type="entry name" value="AAA"/>
    <property type="match status" value="1"/>
</dbReference>
<proteinExistence type="inferred from homology"/>
<reference evidence="5 6" key="1">
    <citation type="submission" date="2019-11" db="EMBL/GenBank/DDBJ databases">
        <title>Metabolism of dissolved organic matter in forest soils.</title>
        <authorList>
            <person name="Cyle K.T."/>
            <person name="Wilhelm R.C."/>
            <person name="Martinez C.E."/>
        </authorList>
    </citation>
    <scope>NUCLEOTIDE SEQUENCE [LARGE SCALE GENOMIC DNA]</scope>
    <source>
        <strain evidence="5 6">1N</strain>
    </source>
</reference>
<gene>
    <name evidence="4" type="ORF">GNZ12_13875</name>
    <name evidence="5" type="ORF">GNZ12_34085</name>
</gene>
<dbReference type="InterPro" id="IPR027417">
    <property type="entry name" value="P-loop_NTPase"/>
</dbReference>
<dbReference type="PANTHER" id="PTHR23077:SF198">
    <property type="entry name" value="ATP-DEPENDENT ZINC METALLOPROTEASE FTSH"/>
    <property type="match status" value="1"/>
</dbReference>
<protein>
    <submittedName>
        <fullName evidence="5">AAA family ATPase</fullName>
    </submittedName>
</protein>
<evidence type="ECO:0000256" key="1">
    <source>
        <dbReference type="RuleBase" id="RU003651"/>
    </source>
</evidence>
<keyword evidence="2" id="KW-0472">Membrane</keyword>
<dbReference type="Gene3D" id="3.40.50.300">
    <property type="entry name" value="P-loop containing nucleotide triphosphate hydrolases"/>
    <property type="match status" value="2"/>
</dbReference>
<feature type="transmembrane region" description="Helical" evidence="2">
    <location>
        <begin position="64"/>
        <end position="83"/>
    </location>
</feature>
<dbReference type="InterPro" id="IPR050168">
    <property type="entry name" value="AAA_ATPase_domain"/>
</dbReference>
<dbReference type="RefSeq" id="WP_172310866.1">
    <property type="nucleotide sequence ID" value="NZ_WOEY01000057.1"/>
</dbReference>
<accession>A0ABX2C229</accession>
<dbReference type="Gene3D" id="1.10.8.60">
    <property type="match status" value="2"/>
</dbReference>
<keyword evidence="1" id="KW-0547">Nucleotide-binding</keyword>
<dbReference type="InterPro" id="IPR003593">
    <property type="entry name" value="AAA+_ATPase"/>
</dbReference>
<keyword evidence="1" id="KW-0067">ATP-binding</keyword>
<dbReference type="PANTHER" id="PTHR23077">
    <property type="entry name" value="AAA-FAMILY ATPASE"/>
    <property type="match status" value="1"/>
</dbReference>